<dbReference type="GO" id="GO:0050482">
    <property type="term" value="P:arachidonate secretion"/>
    <property type="evidence" value="ECO:0007669"/>
    <property type="project" value="InterPro"/>
</dbReference>
<dbReference type="GO" id="GO:0006644">
    <property type="term" value="P:phospholipid metabolic process"/>
    <property type="evidence" value="ECO:0007669"/>
    <property type="project" value="InterPro"/>
</dbReference>
<name>A0AAD5DUP2_9CHLO</name>
<organism evidence="2 3">
    <name type="scientific">Chlorella ohadii</name>
    <dbReference type="NCBI Taxonomy" id="2649997"/>
    <lineage>
        <taxon>Eukaryota</taxon>
        <taxon>Viridiplantae</taxon>
        <taxon>Chlorophyta</taxon>
        <taxon>core chlorophytes</taxon>
        <taxon>Trebouxiophyceae</taxon>
        <taxon>Chlorellales</taxon>
        <taxon>Chlorellaceae</taxon>
        <taxon>Chlorella clade</taxon>
        <taxon>Chlorella</taxon>
    </lineage>
</organism>
<dbReference type="AlphaFoldDB" id="A0AAD5DUP2"/>
<dbReference type="GO" id="GO:0004623">
    <property type="term" value="F:phospholipase A2 activity"/>
    <property type="evidence" value="ECO:0007669"/>
    <property type="project" value="InterPro"/>
</dbReference>
<evidence type="ECO:0000256" key="1">
    <source>
        <dbReference type="SAM" id="SignalP"/>
    </source>
</evidence>
<feature type="chain" id="PRO_5042219532" evidence="1">
    <location>
        <begin position="22"/>
        <end position="166"/>
    </location>
</feature>
<dbReference type="Gene3D" id="1.20.90.10">
    <property type="entry name" value="Phospholipase A2 domain"/>
    <property type="match status" value="1"/>
</dbReference>
<protein>
    <submittedName>
        <fullName evidence="2">Uncharacterized protein</fullName>
    </submittedName>
</protein>
<keyword evidence="3" id="KW-1185">Reference proteome</keyword>
<reference evidence="2" key="1">
    <citation type="submission" date="2020-11" db="EMBL/GenBank/DDBJ databases">
        <title>Chlorella ohadii genome sequencing and assembly.</title>
        <authorList>
            <person name="Murik O."/>
            <person name="Treves H."/>
            <person name="Kedem I."/>
            <person name="Shotland Y."/>
            <person name="Kaplan A."/>
        </authorList>
    </citation>
    <scope>NUCLEOTIDE SEQUENCE</scope>
    <source>
        <strain evidence="2">1</strain>
    </source>
</reference>
<evidence type="ECO:0000313" key="3">
    <source>
        <dbReference type="Proteomes" id="UP001205105"/>
    </source>
</evidence>
<dbReference type="SUPFAM" id="SSF48619">
    <property type="entry name" value="Phospholipase A2, PLA2"/>
    <property type="match status" value="1"/>
</dbReference>
<dbReference type="Proteomes" id="UP001205105">
    <property type="component" value="Unassembled WGS sequence"/>
</dbReference>
<accession>A0AAD5DUP2</accession>
<proteinExistence type="predicted"/>
<comment type="caution">
    <text evidence="2">The sequence shown here is derived from an EMBL/GenBank/DDBJ whole genome shotgun (WGS) entry which is preliminary data.</text>
</comment>
<dbReference type="EMBL" id="JADXDR010000035">
    <property type="protein sequence ID" value="KAI7844002.1"/>
    <property type="molecule type" value="Genomic_DNA"/>
</dbReference>
<dbReference type="InterPro" id="IPR036444">
    <property type="entry name" value="PLipase_A2_dom_sf"/>
</dbReference>
<gene>
    <name evidence="2" type="ORF">COHA_002539</name>
</gene>
<sequence length="166" mass="17631">MKLVLAATLLALAAAMHGARAAGRDLRGLEVAQPQNATVETRGLVADVLEYAESAGEQLADLAAGAFGGEVCIYGQNCGLNCEHSSYDKNDLLDEACYVHDKCLRKASKLKSKKSQAKKKCACDDALIATANDIASMDEESDMVRTAATVRDGIIYLGKAIHGCYF</sequence>
<feature type="signal peptide" evidence="1">
    <location>
        <begin position="1"/>
        <end position="21"/>
    </location>
</feature>
<evidence type="ECO:0000313" key="2">
    <source>
        <dbReference type="EMBL" id="KAI7844002.1"/>
    </source>
</evidence>
<keyword evidence="1" id="KW-0732">Signal</keyword>